<evidence type="ECO:0000313" key="3">
    <source>
        <dbReference type="Proteomes" id="UP001492380"/>
    </source>
</evidence>
<feature type="region of interest" description="Disordered" evidence="1">
    <location>
        <begin position="239"/>
        <end position="265"/>
    </location>
</feature>
<gene>
    <name evidence="2" type="ORF">HDK90DRAFT_471042</name>
</gene>
<evidence type="ECO:0000256" key="1">
    <source>
        <dbReference type="SAM" id="MobiDB-lite"/>
    </source>
</evidence>
<organism evidence="2 3">
    <name type="scientific">Phyllosticta capitalensis</name>
    <dbReference type="NCBI Taxonomy" id="121624"/>
    <lineage>
        <taxon>Eukaryota</taxon>
        <taxon>Fungi</taxon>
        <taxon>Dikarya</taxon>
        <taxon>Ascomycota</taxon>
        <taxon>Pezizomycotina</taxon>
        <taxon>Dothideomycetes</taxon>
        <taxon>Dothideomycetes incertae sedis</taxon>
        <taxon>Botryosphaeriales</taxon>
        <taxon>Phyllostictaceae</taxon>
        <taxon>Phyllosticta</taxon>
    </lineage>
</organism>
<accession>A0ABR1Y8Q8</accession>
<evidence type="ECO:0000313" key="2">
    <source>
        <dbReference type="EMBL" id="KAK8222730.1"/>
    </source>
</evidence>
<keyword evidence="3" id="KW-1185">Reference proteome</keyword>
<sequence>MSFESITIGPNEHHPVHLDFGGSSRAPPANAPPAVYRNTTTGQCNRAALLNMRDENYGAQGRVAINSNTIDMSNPKGSPCVAEEGAAKTGNGDDIVHSTWAFGNNIPIFQQSGHSLRLKTIGKTVKHRASTWLGQKDASRGAWTSLLRSLEENGIHPTIPPQEEDGLTAVRRNAFEISRKHHIADVTPSMPRNAFEIPHAHAQVHNTATSTVPVNRAEVNIPIRKFSSSRDATTLTSLPALAEHTGSNTERASHDMAADTNKPLPKLSFLVGPRRLWASGLRRTPENSPGGSADLTLPFECSRQVDSYSTTKVEN</sequence>
<comment type="caution">
    <text evidence="2">The sequence shown here is derived from an EMBL/GenBank/DDBJ whole genome shotgun (WGS) entry which is preliminary data.</text>
</comment>
<dbReference type="Proteomes" id="UP001492380">
    <property type="component" value="Unassembled WGS sequence"/>
</dbReference>
<protein>
    <submittedName>
        <fullName evidence="2">Uncharacterized protein</fullName>
    </submittedName>
</protein>
<proteinExistence type="predicted"/>
<name>A0ABR1Y8Q8_9PEZI</name>
<reference evidence="2 3" key="1">
    <citation type="submission" date="2024-04" db="EMBL/GenBank/DDBJ databases">
        <title>Phyllosticta paracitricarpa is synonymous to the EU quarantine fungus P. citricarpa based on phylogenomic analyses.</title>
        <authorList>
            <consortium name="Lawrence Berkeley National Laboratory"/>
            <person name="Van Ingen-Buijs V.A."/>
            <person name="Van Westerhoven A.C."/>
            <person name="Haridas S."/>
            <person name="Skiadas P."/>
            <person name="Martin F."/>
            <person name="Groenewald J.Z."/>
            <person name="Crous P.W."/>
            <person name="Seidl M.F."/>
        </authorList>
    </citation>
    <scope>NUCLEOTIDE SEQUENCE [LARGE SCALE GENOMIC DNA]</scope>
    <source>
        <strain evidence="2 3">CBS 123374</strain>
    </source>
</reference>
<dbReference type="EMBL" id="JBBWRZ010000015">
    <property type="protein sequence ID" value="KAK8222730.1"/>
    <property type="molecule type" value="Genomic_DNA"/>
</dbReference>
<feature type="region of interest" description="Disordered" evidence="1">
    <location>
        <begin position="1"/>
        <end position="34"/>
    </location>
</feature>